<feature type="compositionally biased region" description="Basic and acidic residues" evidence="7">
    <location>
        <begin position="88"/>
        <end position="107"/>
    </location>
</feature>
<dbReference type="GO" id="GO:0003677">
    <property type="term" value="F:DNA binding"/>
    <property type="evidence" value="ECO:0007669"/>
    <property type="project" value="UniProtKB-KW"/>
</dbReference>
<evidence type="ECO:0000313" key="10">
    <source>
        <dbReference type="Proteomes" id="UP000031192"/>
    </source>
</evidence>
<name>A0A0B4HVT5_METGA</name>
<dbReference type="Pfam" id="PF00172">
    <property type="entry name" value="Zn_clus"/>
    <property type="match status" value="1"/>
</dbReference>
<evidence type="ECO:0000256" key="3">
    <source>
        <dbReference type="ARBA" id="ARBA00023015"/>
    </source>
</evidence>
<evidence type="ECO:0000256" key="5">
    <source>
        <dbReference type="ARBA" id="ARBA00023163"/>
    </source>
</evidence>
<comment type="caution">
    <text evidence="9">The sequence shown here is derived from an EMBL/GenBank/DDBJ whole genome shotgun (WGS) entry which is preliminary data.</text>
</comment>
<dbReference type="PANTHER" id="PTHR47338">
    <property type="entry name" value="ZN(II)2CYS6 TRANSCRIPTION FACTOR (EUROFUNG)-RELATED"/>
    <property type="match status" value="1"/>
</dbReference>
<reference evidence="9 10" key="1">
    <citation type="journal article" date="2014" name="Proc. Natl. Acad. Sci. U.S.A.">
        <title>Trajectory and genomic determinants of fungal-pathogen speciation and host adaptation.</title>
        <authorList>
            <person name="Hu X."/>
            <person name="Xiao G."/>
            <person name="Zheng P."/>
            <person name="Shang Y."/>
            <person name="Su Y."/>
            <person name="Zhang X."/>
            <person name="Liu X."/>
            <person name="Zhan S."/>
            <person name="St Leger R.J."/>
            <person name="Wang C."/>
        </authorList>
    </citation>
    <scope>NUCLEOTIDE SEQUENCE [LARGE SCALE GENOMIC DNA]</scope>
    <source>
        <strain evidence="9 10">ARSEF 977</strain>
    </source>
</reference>
<dbReference type="Pfam" id="PF04082">
    <property type="entry name" value="Fungal_trans"/>
    <property type="match status" value="1"/>
</dbReference>
<evidence type="ECO:0000256" key="1">
    <source>
        <dbReference type="ARBA" id="ARBA00004123"/>
    </source>
</evidence>
<evidence type="ECO:0000313" key="9">
    <source>
        <dbReference type="EMBL" id="KID83619.1"/>
    </source>
</evidence>
<keyword evidence="2" id="KW-0479">Metal-binding</keyword>
<dbReference type="HOGENOM" id="CLU_011017_3_1_1"/>
<evidence type="ECO:0000256" key="4">
    <source>
        <dbReference type="ARBA" id="ARBA00023125"/>
    </source>
</evidence>
<dbReference type="PROSITE" id="PS50048">
    <property type="entry name" value="ZN2_CY6_FUNGAL_2"/>
    <property type="match status" value="1"/>
</dbReference>
<dbReference type="GO" id="GO:0008270">
    <property type="term" value="F:zinc ion binding"/>
    <property type="evidence" value="ECO:0007669"/>
    <property type="project" value="InterPro"/>
</dbReference>
<comment type="subcellular location">
    <subcellularLocation>
        <location evidence="1">Nucleus</location>
    </subcellularLocation>
</comment>
<dbReference type="GO" id="GO:0005634">
    <property type="term" value="C:nucleus"/>
    <property type="evidence" value="ECO:0007669"/>
    <property type="project" value="UniProtKB-SubCell"/>
</dbReference>
<dbReference type="Proteomes" id="UP000031192">
    <property type="component" value="Unassembled WGS sequence"/>
</dbReference>
<dbReference type="Gene3D" id="4.10.240.10">
    <property type="entry name" value="Zn(2)-C6 fungal-type DNA-binding domain"/>
    <property type="match status" value="1"/>
</dbReference>
<dbReference type="CDD" id="cd00067">
    <property type="entry name" value="GAL4"/>
    <property type="match status" value="1"/>
</dbReference>
<dbReference type="InterPro" id="IPR050815">
    <property type="entry name" value="TF_fung"/>
</dbReference>
<keyword evidence="6" id="KW-0539">Nucleus</keyword>
<dbReference type="InterPro" id="IPR007219">
    <property type="entry name" value="XnlR_reg_dom"/>
</dbReference>
<accession>A0A0B4HVT5</accession>
<keyword evidence="5" id="KW-0804">Transcription</keyword>
<keyword evidence="3" id="KW-0805">Transcription regulation</keyword>
<dbReference type="GO" id="GO:0006351">
    <property type="term" value="P:DNA-templated transcription"/>
    <property type="evidence" value="ECO:0007669"/>
    <property type="project" value="InterPro"/>
</dbReference>
<dbReference type="PROSITE" id="PS00463">
    <property type="entry name" value="ZN2_CY6_FUNGAL_1"/>
    <property type="match status" value="1"/>
</dbReference>
<dbReference type="PANTHER" id="PTHR47338:SF3">
    <property type="entry name" value="C6 FINGER DOMAIN TRANSCRIPTION FACTOR DBAA-RELATED"/>
    <property type="match status" value="1"/>
</dbReference>
<dbReference type="GO" id="GO:0000981">
    <property type="term" value="F:DNA-binding transcription factor activity, RNA polymerase II-specific"/>
    <property type="evidence" value="ECO:0007669"/>
    <property type="project" value="InterPro"/>
</dbReference>
<feature type="region of interest" description="Disordered" evidence="7">
    <location>
        <begin position="77"/>
        <end position="107"/>
    </location>
</feature>
<keyword evidence="4 9" id="KW-0238">DNA-binding</keyword>
<dbReference type="InterPro" id="IPR036864">
    <property type="entry name" value="Zn2-C6_fun-type_DNA-bd_sf"/>
</dbReference>
<feature type="domain" description="Zn(2)-C6 fungal-type" evidence="8">
    <location>
        <begin position="20"/>
        <end position="50"/>
    </location>
</feature>
<dbReference type="OrthoDB" id="3037908at2759"/>
<organism evidence="9 10">
    <name type="scientific">Metarhizium guizhouense (strain ARSEF 977)</name>
    <dbReference type="NCBI Taxonomy" id="1276136"/>
    <lineage>
        <taxon>Eukaryota</taxon>
        <taxon>Fungi</taxon>
        <taxon>Dikarya</taxon>
        <taxon>Ascomycota</taxon>
        <taxon>Pezizomycotina</taxon>
        <taxon>Sordariomycetes</taxon>
        <taxon>Hypocreomycetidae</taxon>
        <taxon>Hypocreales</taxon>
        <taxon>Clavicipitaceae</taxon>
        <taxon>Metarhizium</taxon>
    </lineage>
</organism>
<dbReference type="EMBL" id="AZNH01000056">
    <property type="protein sequence ID" value="KID83619.1"/>
    <property type="molecule type" value="Genomic_DNA"/>
</dbReference>
<evidence type="ECO:0000256" key="2">
    <source>
        <dbReference type="ARBA" id="ARBA00022723"/>
    </source>
</evidence>
<dbReference type="SUPFAM" id="SSF57701">
    <property type="entry name" value="Zn2/Cys6 DNA-binding domain"/>
    <property type="match status" value="1"/>
</dbReference>
<dbReference type="InterPro" id="IPR001138">
    <property type="entry name" value="Zn2Cys6_DnaBD"/>
</dbReference>
<proteinExistence type="predicted"/>
<evidence type="ECO:0000259" key="8">
    <source>
        <dbReference type="PROSITE" id="PS50048"/>
    </source>
</evidence>
<dbReference type="AlphaFoldDB" id="A0A0B4HVT5"/>
<dbReference type="CDD" id="cd12148">
    <property type="entry name" value="fungal_TF_MHR"/>
    <property type="match status" value="1"/>
</dbReference>
<keyword evidence="10" id="KW-1185">Reference proteome</keyword>
<gene>
    <name evidence="9" type="ORF">MGU_09098</name>
</gene>
<evidence type="ECO:0000256" key="7">
    <source>
        <dbReference type="SAM" id="MobiDB-lite"/>
    </source>
</evidence>
<protein>
    <submittedName>
        <fullName evidence="9">Zn(2)-C6 fungal-type DNA-binding domain protein</fullName>
    </submittedName>
</protein>
<sequence length="670" mass="74121">MVNTTTATSSGDARQQPGLACEECRRRKARCDRVRPRCGICAESGRTCVVVDKRSQRGPRKGQLKDLRSRLMLLEQRLGGQPDSSNLPKERDSSPKPSEKVSPERDLISSSASTDIGLDMGSDPGALALFDPCSGSKQMPTLTPDLTTASTATSMAACICEGWQTEPGIFQNSYPQIPTPQSATAPGHMPSLLVATADPVMPDIVLIELDLLYFERVHPVAPMIHKRRYFAWAGDADTSPARTALRSAMRTIASAMSPQFCDIGQIMYALTRRMLETQDACGETGLPWMARLKPPQEQQKIDHERIQAWLLLAYYDVLRNSELQALVTARRAFRLLQLSGLYDMDAHRSHISTSPAETSWNAQLCLSNNEADEPILQQTWISVEEKRRTVWSVFLLDRLSTMLNDQPMMLMEEIVNVNYTRLPMAEAEFQSGSQEPVSPMGFLVEATDESKAGNGINMLPPFARCVVVANLFARCMTHGKLGMQSTPMSAPDSQDFWQRHPWLASAAAKACETEVSRCDPMLVFTRILGYSVCLSLCSIANATSWQTLDHHLMAMACKPAAHQAASEVVGIIKTASRIAFFKMHPFFPNAIALVARFLNADVPYSPSTRSTMDAVQGRQDAVNDLLSALRRISQVNKLAAELLYKLELDMGQAMNNHNASQLDQTDDTWT</sequence>
<dbReference type="SMART" id="SM00066">
    <property type="entry name" value="GAL4"/>
    <property type="match status" value="1"/>
</dbReference>
<evidence type="ECO:0000256" key="6">
    <source>
        <dbReference type="ARBA" id="ARBA00023242"/>
    </source>
</evidence>